<dbReference type="PROSITE" id="PS51257">
    <property type="entry name" value="PROKAR_LIPOPROTEIN"/>
    <property type="match status" value="1"/>
</dbReference>
<evidence type="ECO:0000313" key="2">
    <source>
        <dbReference type="Proteomes" id="UP000815325"/>
    </source>
</evidence>
<evidence type="ECO:0000313" key="1">
    <source>
        <dbReference type="EMBL" id="KAF5832264.1"/>
    </source>
</evidence>
<dbReference type="Proteomes" id="UP000815325">
    <property type="component" value="Unassembled WGS sequence"/>
</dbReference>
<protein>
    <submittedName>
        <fullName evidence="1">Peroxiredoxin type II</fullName>
    </submittedName>
</protein>
<proteinExistence type="predicted"/>
<reference evidence="1" key="1">
    <citation type="submission" date="2017-08" db="EMBL/GenBank/DDBJ databases">
        <authorList>
            <person name="Polle J.E."/>
            <person name="Barry K."/>
            <person name="Cushman J."/>
            <person name="Schmutz J."/>
            <person name="Tran D."/>
            <person name="Hathwaick L.T."/>
            <person name="Yim W.C."/>
            <person name="Jenkins J."/>
            <person name="Mckie-Krisberg Z.M."/>
            <person name="Prochnik S."/>
            <person name="Lindquist E."/>
            <person name="Dockter R.B."/>
            <person name="Adam C."/>
            <person name="Molina H."/>
            <person name="Bunkerborg J."/>
            <person name="Jin E."/>
            <person name="Buchheim M."/>
            <person name="Magnuson J."/>
        </authorList>
    </citation>
    <scope>NUCLEOTIDE SEQUENCE</scope>
    <source>
        <strain evidence="1">CCAP 19/18</strain>
    </source>
</reference>
<comment type="caution">
    <text evidence="1">The sequence shown here is derived from an EMBL/GenBank/DDBJ whole genome shotgun (WGS) entry which is preliminary data.</text>
</comment>
<accession>A0ABQ7GCE2</accession>
<dbReference type="Gene3D" id="3.40.30.10">
    <property type="entry name" value="Glutaredoxin"/>
    <property type="match status" value="1"/>
</dbReference>
<name>A0ABQ7GCE2_DUNSA</name>
<sequence>MHRPSGVQVAYLNNLSRIRASKAQSSCASGLASCSTSCASSLPFQQQQQRWFGTHSPPSTRAVTGEVPAGHLNSDLTRATCHIGLSRLRDLTLRQDLCLWEGQTKRSLNEMFKGKKIIVVGFPAGPFEDRHALRFTLLKSERERVSWRAACRARGDAAILNGKENEVKKSILHDEQCALRRIQQSVLRILRLWVELLADGNGGFVRMLGFELGIAEGSGPKCQRFAGIVDDGILLKVRLESTPIELKSTDCKSMLEVWDEVVLKKK</sequence>
<keyword evidence="2" id="KW-1185">Reference proteome</keyword>
<gene>
    <name evidence="1" type="ORF">DUNSADRAFT_11936</name>
</gene>
<organism evidence="1 2">
    <name type="scientific">Dunaliella salina</name>
    <name type="common">Green alga</name>
    <name type="synonym">Protococcus salinus</name>
    <dbReference type="NCBI Taxonomy" id="3046"/>
    <lineage>
        <taxon>Eukaryota</taxon>
        <taxon>Viridiplantae</taxon>
        <taxon>Chlorophyta</taxon>
        <taxon>core chlorophytes</taxon>
        <taxon>Chlorophyceae</taxon>
        <taxon>CS clade</taxon>
        <taxon>Chlamydomonadales</taxon>
        <taxon>Dunaliellaceae</taxon>
        <taxon>Dunaliella</taxon>
    </lineage>
</organism>
<dbReference type="EMBL" id="MU069886">
    <property type="protein sequence ID" value="KAF5832264.1"/>
    <property type="molecule type" value="Genomic_DNA"/>
</dbReference>